<dbReference type="EMBL" id="QJKB01000002">
    <property type="protein sequence ID" value="PXX45334.1"/>
    <property type="molecule type" value="Genomic_DNA"/>
</dbReference>
<dbReference type="PROSITE" id="PS50929">
    <property type="entry name" value="ABC_TM1F"/>
    <property type="match status" value="1"/>
</dbReference>
<evidence type="ECO:0000256" key="9">
    <source>
        <dbReference type="ARBA" id="ARBA00023136"/>
    </source>
</evidence>
<dbReference type="Gene3D" id="3.40.50.300">
    <property type="entry name" value="P-loop containing nucleotide triphosphate hydrolases"/>
    <property type="match status" value="1"/>
</dbReference>
<feature type="transmembrane region" description="Helical" evidence="13">
    <location>
        <begin position="206"/>
        <end position="230"/>
    </location>
</feature>
<dbReference type="GO" id="GO:0008234">
    <property type="term" value="F:cysteine-type peptidase activity"/>
    <property type="evidence" value="ECO:0007669"/>
    <property type="project" value="InterPro"/>
</dbReference>
<keyword evidence="9 13" id="KW-0472">Membrane</keyword>
<comment type="caution">
    <text evidence="17">The sequence shown here is derived from an EMBL/GenBank/DDBJ whole genome shotgun (WGS) entry which is preliminary data.</text>
</comment>
<dbReference type="PROSITE" id="PS00211">
    <property type="entry name" value="ABC_TRANSPORTER_1"/>
    <property type="match status" value="1"/>
</dbReference>
<evidence type="ECO:0000256" key="6">
    <source>
        <dbReference type="ARBA" id="ARBA00022741"/>
    </source>
</evidence>
<dbReference type="InterPro" id="IPR036640">
    <property type="entry name" value="ABC1_TM_sf"/>
</dbReference>
<dbReference type="Pfam" id="PF00664">
    <property type="entry name" value="ABC_membrane"/>
    <property type="match status" value="1"/>
</dbReference>
<dbReference type="GO" id="GO:0005524">
    <property type="term" value="F:ATP binding"/>
    <property type="evidence" value="ECO:0007669"/>
    <property type="project" value="UniProtKB-KW"/>
</dbReference>
<keyword evidence="4 13" id="KW-0812">Transmembrane</keyword>
<dbReference type="Pfam" id="PF00005">
    <property type="entry name" value="ABC_tran"/>
    <property type="match status" value="1"/>
</dbReference>
<comment type="subcellular location">
    <subcellularLocation>
        <location evidence="1">Cell membrane</location>
        <topology evidence="1">Multi-pass membrane protein</topology>
    </subcellularLocation>
</comment>
<dbReference type="GO" id="GO:0005886">
    <property type="term" value="C:plasma membrane"/>
    <property type="evidence" value="ECO:0007669"/>
    <property type="project" value="UniProtKB-SubCell"/>
</dbReference>
<evidence type="ECO:0000259" key="14">
    <source>
        <dbReference type="PROSITE" id="PS50893"/>
    </source>
</evidence>
<dbReference type="InterPro" id="IPR005074">
    <property type="entry name" value="Peptidase_C39"/>
</dbReference>
<evidence type="ECO:0000256" key="2">
    <source>
        <dbReference type="ARBA" id="ARBA00022448"/>
    </source>
</evidence>
<keyword evidence="18" id="KW-1185">Reference proteome</keyword>
<dbReference type="InterPro" id="IPR033838">
    <property type="entry name" value="CvaB_peptidase"/>
</dbReference>
<organism evidence="17 18">
    <name type="scientific">Undibacterium pigrum</name>
    <dbReference type="NCBI Taxonomy" id="401470"/>
    <lineage>
        <taxon>Bacteria</taxon>
        <taxon>Pseudomonadati</taxon>
        <taxon>Pseudomonadota</taxon>
        <taxon>Betaproteobacteria</taxon>
        <taxon>Burkholderiales</taxon>
        <taxon>Oxalobacteraceae</taxon>
        <taxon>Undibacterium</taxon>
    </lineage>
</organism>
<evidence type="ECO:0000256" key="5">
    <source>
        <dbReference type="ARBA" id="ARBA00022735"/>
    </source>
</evidence>
<name>A0A318JE12_9BURK</name>
<feature type="domain" description="ABC transporter" evidence="14">
    <location>
        <begin position="483"/>
        <end position="707"/>
    </location>
</feature>
<evidence type="ECO:0000256" key="13">
    <source>
        <dbReference type="SAM" id="Phobius"/>
    </source>
</evidence>
<dbReference type="CDD" id="cd03246">
    <property type="entry name" value="ABCC_Protease_Secretion"/>
    <property type="match status" value="1"/>
</dbReference>
<dbReference type="SMART" id="SM00382">
    <property type="entry name" value="AAA"/>
    <property type="match status" value="1"/>
</dbReference>
<dbReference type="GO" id="GO:0140359">
    <property type="term" value="F:ABC-type transporter activity"/>
    <property type="evidence" value="ECO:0007669"/>
    <property type="project" value="InterPro"/>
</dbReference>
<evidence type="ECO:0000256" key="3">
    <source>
        <dbReference type="ARBA" id="ARBA00022475"/>
    </source>
</evidence>
<dbReference type="OrthoDB" id="8554730at2"/>
<keyword evidence="5" id="KW-0354">Hemolysis</keyword>
<keyword evidence="2" id="KW-0813">Transport</keyword>
<protein>
    <recommendedName>
        <fullName evidence="12">Cyclolysin secretion/processing ATP-binding protein CyaB</fullName>
    </recommendedName>
</protein>
<feature type="transmembrane region" description="Helical" evidence="13">
    <location>
        <begin position="299"/>
        <end position="318"/>
    </location>
</feature>
<keyword evidence="7" id="KW-0067">ATP-binding</keyword>
<dbReference type="SUPFAM" id="SSF90123">
    <property type="entry name" value="ABC transporter transmembrane region"/>
    <property type="match status" value="1"/>
</dbReference>
<dbReference type="PROSITE" id="PS50990">
    <property type="entry name" value="PEPTIDASE_C39"/>
    <property type="match status" value="1"/>
</dbReference>
<dbReference type="GO" id="GO:0006508">
    <property type="term" value="P:proteolysis"/>
    <property type="evidence" value="ECO:0007669"/>
    <property type="project" value="InterPro"/>
</dbReference>
<dbReference type="FunFam" id="3.40.50.300:FF:000299">
    <property type="entry name" value="ABC transporter ATP-binding protein/permease"/>
    <property type="match status" value="1"/>
</dbReference>
<dbReference type="CDD" id="cd18567">
    <property type="entry name" value="ABC_6TM_CvaB_RaxB_like"/>
    <property type="match status" value="1"/>
</dbReference>
<evidence type="ECO:0000259" key="16">
    <source>
        <dbReference type="PROSITE" id="PS50990"/>
    </source>
</evidence>
<dbReference type="AlphaFoldDB" id="A0A318JE12"/>
<sequence>MDRLGLRRQLPVFLQTEATECGLCSVAMVANYHGYLTDLATLRLRFSISRKGATLQSLIRIARGLKLESRPLKLEMNHLLQLQLPCILHWDMDHFVVLKSVSAKEVVIHDPAIGLRRFSLDEFSKHFTGVALELSPASDFTPATNKLQFTLRSLMGRITGLKRGLSQIFLLALALEFVSIALPFYLQWVVDHALVSIDRDLLSTLALGFGLLVLIQAAISAVRSWFVVALSTRLNFQWMSNVFAHLVKLPLEFFEKRHIGNILSRFGSITTIQKTLTTGFVQALVDGVMVIGTFSMMLFYSRSLALVATVAVVLYALMRWSVYTALRTATAEQIIHAAKQTTHFLETASGIQSVRLFGKGEQRRAGWLNILAEQFNADLRIQRIRVSYETAQTLLFGLERVIIVWLASRAVMDNTFTVGMLLAFIAYRDQFSARLAALIDKVIEFMMLSLHGERVADIVMAETELTSQDHDHELDMSKVKPSIQLRDVSFRYSPTEPNVIENINLSVAAGECIAITGVSGCGKTTLVKVMLGLLTPTQGEVLLDGVPIKRLGLSNYRDMIGTVMQEDRMFSGSIADNICFFDPLPDWERIHHCAQLAAVHDEITAMPMGYYTITGDSGIGISGGQKQRILLARALYRQPRILVLDEATSQLDVANERSVNATVTELGLTRIIVAHRPETIAMADRVVVIKAGRLADEFLKDGSNDQIK</sequence>
<keyword evidence="8 13" id="KW-1133">Transmembrane helix</keyword>
<dbReference type="Pfam" id="PF03412">
    <property type="entry name" value="Peptidase_C39"/>
    <property type="match status" value="1"/>
</dbReference>
<dbReference type="InterPro" id="IPR003593">
    <property type="entry name" value="AAA+_ATPase"/>
</dbReference>
<evidence type="ECO:0000313" key="17">
    <source>
        <dbReference type="EMBL" id="PXX45334.1"/>
    </source>
</evidence>
<dbReference type="Gene3D" id="3.90.70.10">
    <property type="entry name" value="Cysteine proteinases"/>
    <property type="match status" value="1"/>
</dbReference>
<keyword evidence="6" id="KW-0547">Nucleotide-binding</keyword>
<feature type="transmembrane region" description="Helical" evidence="13">
    <location>
        <begin position="165"/>
        <end position="186"/>
    </location>
</feature>
<dbReference type="GO" id="GO:0034040">
    <property type="term" value="F:ATPase-coupled lipid transmembrane transporter activity"/>
    <property type="evidence" value="ECO:0007669"/>
    <property type="project" value="TreeGrafter"/>
</dbReference>
<evidence type="ECO:0000256" key="12">
    <source>
        <dbReference type="ARBA" id="ARBA00072252"/>
    </source>
</evidence>
<dbReference type="InterPro" id="IPR003439">
    <property type="entry name" value="ABC_transporter-like_ATP-bd"/>
</dbReference>
<keyword evidence="5" id="KW-0204">Cytolysis</keyword>
<evidence type="ECO:0000256" key="7">
    <source>
        <dbReference type="ARBA" id="ARBA00022840"/>
    </source>
</evidence>
<dbReference type="Gene3D" id="1.20.1560.10">
    <property type="entry name" value="ABC transporter type 1, transmembrane domain"/>
    <property type="match status" value="1"/>
</dbReference>
<feature type="transmembrane region" description="Helical" evidence="13">
    <location>
        <begin position="402"/>
        <end position="427"/>
    </location>
</feature>
<evidence type="ECO:0000256" key="11">
    <source>
        <dbReference type="ARBA" id="ARBA00061173"/>
    </source>
</evidence>
<dbReference type="PANTHER" id="PTHR24221">
    <property type="entry name" value="ATP-BINDING CASSETTE SUB-FAMILY B"/>
    <property type="match status" value="1"/>
</dbReference>
<keyword evidence="3" id="KW-1003">Cell membrane</keyword>
<dbReference type="CDD" id="cd02419">
    <property type="entry name" value="Peptidase_C39C"/>
    <property type="match status" value="1"/>
</dbReference>
<evidence type="ECO:0000313" key="18">
    <source>
        <dbReference type="Proteomes" id="UP000247792"/>
    </source>
</evidence>
<dbReference type="PROSITE" id="PS50893">
    <property type="entry name" value="ABC_TRANSPORTER_2"/>
    <property type="match status" value="1"/>
</dbReference>
<dbReference type="InterPro" id="IPR039421">
    <property type="entry name" value="Type_1_exporter"/>
</dbReference>
<comment type="function">
    <text evidence="10">Involved in the export of calmodulin-sensitive adenylate cyclase-hemolysin (cyclolysin).</text>
</comment>
<evidence type="ECO:0000256" key="8">
    <source>
        <dbReference type="ARBA" id="ARBA00022989"/>
    </source>
</evidence>
<evidence type="ECO:0000256" key="1">
    <source>
        <dbReference type="ARBA" id="ARBA00004651"/>
    </source>
</evidence>
<feature type="domain" description="Peptidase C39" evidence="16">
    <location>
        <begin position="15"/>
        <end position="134"/>
    </location>
</feature>
<comment type="similarity">
    <text evidence="11">Belongs to the ABC transporter superfamily. Cyclolysin exporter (TC 3.A.1.109.2) family.</text>
</comment>
<evidence type="ECO:0000256" key="4">
    <source>
        <dbReference type="ARBA" id="ARBA00022692"/>
    </source>
</evidence>
<dbReference type="SUPFAM" id="SSF52540">
    <property type="entry name" value="P-loop containing nucleoside triphosphate hydrolases"/>
    <property type="match status" value="1"/>
</dbReference>
<dbReference type="PANTHER" id="PTHR24221:SF606">
    <property type="entry name" value="COLICIN V SECRETION-PROCESSING ATP-BINDING PROTEIN"/>
    <property type="match status" value="1"/>
</dbReference>
<dbReference type="Proteomes" id="UP000247792">
    <property type="component" value="Unassembled WGS sequence"/>
</dbReference>
<feature type="domain" description="ABC transmembrane type-1" evidence="15">
    <location>
        <begin position="168"/>
        <end position="447"/>
    </location>
</feature>
<accession>A0A318JE12</accession>
<dbReference type="GO" id="GO:0031640">
    <property type="term" value="P:killing of cells of another organism"/>
    <property type="evidence" value="ECO:0007669"/>
    <property type="project" value="UniProtKB-KW"/>
</dbReference>
<dbReference type="InterPro" id="IPR027417">
    <property type="entry name" value="P-loop_NTPase"/>
</dbReference>
<gene>
    <name evidence="17" type="ORF">DFR42_102562</name>
</gene>
<dbReference type="RefSeq" id="WP_110254771.1">
    <property type="nucleotide sequence ID" value="NZ_QJKB01000002.1"/>
</dbReference>
<dbReference type="GO" id="GO:0016887">
    <property type="term" value="F:ATP hydrolysis activity"/>
    <property type="evidence" value="ECO:0007669"/>
    <property type="project" value="InterPro"/>
</dbReference>
<dbReference type="InterPro" id="IPR017871">
    <property type="entry name" value="ABC_transporter-like_CS"/>
</dbReference>
<proteinExistence type="inferred from homology"/>
<dbReference type="InterPro" id="IPR011527">
    <property type="entry name" value="ABC1_TM_dom"/>
</dbReference>
<reference evidence="17 18" key="1">
    <citation type="submission" date="2018-05" db="EMBL/GenBank/DDBJ databases">
        <title>Genomic Encyclopedia of Type Strains, Phase IV (KMG-IV): sequencing the most valuable type-strain genomes for metagenomic binning, comparative biology and taxonomic classification.</title>
        <authorList>
            <person name="Goeker M."/>
        </authorList>
    </citation>
    <scope>NUCLEOTIDE SEQUENCE [LARGE SCALE GENOMIC DNA]</scope>
    <source>
        <strain evidence="17 18">DSM 19792</strain>
    </source>
</reference>
<evidence type="ECO:0000256" key="10">
    <source>
        <dbReference type="ARBA" id="ARBA00055355"/>
    </source>
</evidence>
<evidence type="ECO:0000259" key="15">
    <source>
        <dbReference type="PROSITE" id="PS50929"/>
    </source>
</evidence>